<keyword evidence="2" id="KW-0812">Transmembrane</keyword>
<evidence type="ECO:0000313" key="3">
    <source>
        <dbReference type="WBParaSite" id="MCU_008113-RA"/>
    </source>
</evidence>
<proteinExistence type="predicted"/>
<name>A0A5K3FIJ7_MESCO</name>
<keyword evidence="2" id="KW-0472">Membrane</keyword>
<reference evidence="3" key="1">
    <citation type="submission" date="2019-11" db="UniProtKB">
        <authorList>
            <consortium name="WormBaseParasite"/>
        </authorList>
    </citation>
    <scope>IDENTIFICATION</scope>
</reference>
<sequence length="110" mass="12295">MLGDGWDPCECVFNHESSMRRLLNILRQSQAYCNDVVCHEDPTNQLANQGNGEISIMYGLLLVWLLITTGVFAFRAVRPGADNVPKKPRPSGVSILIFPKNPSLLFDLYS</sequence>
<dbReference type="PANTHER" id="PTHR31019:SF1">
    <property type="entry name" value="SMALL INTEGRAL MEMBRANE PROTEIN 14"/>
    <property type="match status" value="1"/>
</dbReference>
<feature type="transmembrane region" description="Helical" evidence="2">
    <location>
        <begin position="56"/>
        <end position="77"/>
    </location>
</feature>
<dbReference type="AlphaFoldDB" id="A0A5K3FIJ7"/>
<dbReference type="GO" id="GO:0005783">
    <property type="term" value="C:endoplasmic reticulum"/>
    <property type="evidence" value="ECO:0007669"/>
    <property type="project" value="TreeGrafter"/>
</dbReference>
<dbReference type="WBParaSite" id="MCU_008113-RA">
    <property type="protein sequence ID" value="MCU_008113-RA"/>
    <property type="gene ID" value="MCU_008113"/>
</dbReference>
<protein>
    <recommendedName>
        <fullName evidence="1">Small integral membrane protein 14</fullName>
    </recommendedName>
</protein>
<evidence type="ECO:0000256" key="1">
    <source>
        <dbReference type="ARBA" id="ARBA00017902"/>
    </source>
</evidence>
<organism evidence="3">
    <name type="scientific">Mesocestoides corti</name>
    <name type="common">Flatworm</name>
    <dbReference type="NCBI Taxonomy" id="53468"/>
    <lineage>
        <taxon>Eukaryota</taxon>
        <taxon>Metazoa</taxon>
        <taxon>Spiralia</taxon>
        <taxon>Lophotrochozoa</taxon>
        <taxon>Platyhelminthes</taxon>
        <taxon>Cestoda</taxon>
        <taxon>Eucestoda</taxon>
        <taxon>Cyclophyllidea</taxon>
        <taxon>Mesocestoididae</taxon>
        <taxon>Mesocestoides</taxon>
    </lineage>
</organism>
<evidence type="ECO:0000256" key="2">
    <source>
        <dbReference type="SAM" id="Phobius"/>
    </source>
</evidence>
<dbReference type="PANTHER" id="PTHR31019">
    <property type="entry name" value="SMALL INTEGRAL MEMBRANE PROTEIN 14"/>
    <property type="match status" value="1"/>
</dbReference>
<keyword evidence="2" id="KW-1133">Transmembrane helix</keyword>
<dbReference type="InterPro" id="IPR020309">
    <property type="entry name" value="Smim-14"/>
</dbReference>
<accession>A0A5K3FIJ7</accession>
<dbReference type="Pfam" id="PF11027">
    <property type="entry name" value="DUF2615"/>
    <property type="match status" value="1"/>
</dbReference>